<dbReference type="EMBL" id="JAMDMX010000003">
    <property type="protein sequence ID" value="MCY9691839.1"/>
    <property type="molecule type" value="Genomic_DNA"/>
</dbReference>
<evidence type="ECO:0000259" key="1">
    <source>
        <dbReference type="Pfam" id="PF05116"/>
    </source>
</evidence>
<keyword evidence="2" id="KW-0378">Hydrolase</keyword>
<dbReference type="GO" id="GO:0016787">
    <property type="term" value="F:hydrolase activity"/>
    <property type="evidence" value="ECO:0007669"/>
    <property type="project" value="UniProtKB-KW"/>
</dbReference>
<evidence type="ECO:0000313" key="2">
    <source>
        <dbReference type="EMBL" id="MCY9691839.1"/>
    </source>
</evidence>
<accession>A0ABT4G6R1</accession>
<organism evidence="2 3">
    <name type="scientific">Paenibacillus alginolyticus</name>
    <dbReference type="NCBI Taxonomy" id="59839"/>
    <lineage>
        <taxon>Bacteria</taxon>
        <taxon>Bacillati</taxon>
        <taxon>Bacillota</taxon>
        <taxon>Bacilli</taxon>
        <taxon>Bacillales</taxon>
        <taxon>Paenibacillaceae</taxon>
        <taxon>Paenibacillus</taxon>
    </lineage>
</organism>
<dbReference type="SUPFAM" id="SSF56784">
    <property type="entry name" value="HAD-like"/>
    <property type="match status" value="1"/>
</dbReference>
<comment type="caution">
    <text evidence="2">The sequence shown here is derived from an EMBL/GenBank/DDBJ whole genome shotgun (WGS) entry which is preliminary data.</text>
</comment>
<dbReference type="Pfam" id="PF05116">
    <property type="entry name" value="S6PP"/>
    <property type="match status" value="1"/>
</dbReference>
<dbReference type="InterPro" id="IPR023214">
    <property type="entry name" value="HAD_sf"/>
</dbReference>
<dbReference type="InterPro" id="IPR006380">
    <property type="entry name" value="SPP-like_dom"/>
</dbReference>
<name>A0ABT4G6R1_9BACL</name>
<dbReference type="PIRSF" id="PIRSF030802">
    <property type="entry name" value="UCP030802"/>
    <property type="match status" value="1"/>
</dbReference>
<reference evidence="2 3" key="1">
    <citation type="submission" date="2022-05" db="EMBL/GenBank/DDBJ databases">
        <title>Genome Sequencing of Bee-Associated Microbes.</title>
        <authorList>
            <person name="Dunlap C."/>
        </authorList>
    </citation>
    <scope>NUCLEOTIDE SEQUENCE [LARGE SCALE GENOMIC DNA]</scope>
    <source>
        <strain evidence="2 3">NRRL B-14421</strain>
    </source>
</reference>
<feature type="domain" description="Sucrose phosphatase-like" evidence="1">
    <location>
        <begin position="2"/>
        <end position="217"/>
    </location>
</feature>
<gene>
    <name evidence="2" type="ORF">M5X19_02700</name>
</gene>
<protein>
    <submittedName>
        <fullName evidence="2">Hydrolase</fullName>
    </submittedName>
</protein>
<dbReference type="InterPro" id="IPR024197">
    <property type="entry name" value="TPP-like"/>
</dbReference>
<dbReference type="RefSeq" id="WP_268613552.1">
    <property type="nucleotide sequence ID" value="NZ_JAMDMX010000003.1"/>
</dbReference>
<keyword evidence="3" id="KW-1185">Reference proteome</keyword>
<dbReference type="InterPro" id="IPR036412">
    <property type="entry name" value="HAD-like_sf"/>
</dbReference>
<dbReference type="Gene3D" id="3.40.50.1000">
    <property type="entry name" value="HAD superfamily/HAD-like"/>
    <property type="match status" value="1"/>
</dbReference>
<sequence>MIFASDLDQTLIYSQPLERAEELGNQIIIAELIDGKVRSYMSSSSYQQLQKLMTELIFIPVTTRTMQQYNRIHLISQMLKPTYAVTSNGGNILIDGQPDLEWQASVVARVSESSDHVQDVRILLDRVLSPDWVISSSYCDELFFSHIIDRAKMPLEEVTQMSAELQRMGWSTSIQGRKVYVVPQVVNKRDAVQHLKQLTGEHQVVASGDSLLDRILIDFADFSIVPRHGELYRQEQLQSTGDYSFTEESGIFATDEILKYVESVNIEQKNLFVIKESS</sequence>
<evidence type="ECO:0000313" key="3">
    <source>
        <dbReference type="Proteomes" id="UP001527099"/>
    </source>
</evidence>
<proteinExistence type="predicted"/>
<dbReference type="Proteomes" id="UP001527099">
    <property type="component" value="Unassembled WGS sequence"/>
</dbReference>